<comment type="similarity">
    <text evidence="1">Belongs to the NAD(P)-dependent epimerase/dehydratase family. SDR39U1 subfamily.</text>
</comment>
<dbReference type="EMBL" id="VBPA01000338">
    <property type="protein sequence ID" value="TMQ69113.1"/>
    <property type="molecule type" value="Genomic_DNA"/>
</dbReference>
<organism evidence="4 5">
    <name type="scientific">Eiseniibacteriota bacterium</name>
    <dbReference type="NCBI Taxonomy" id="2212470"/>
    <lineage>
        <taxon>Bacteria</taxon>
        <taxon>Candidatus Eiseniibacteriota</taxon>
    </lineage>
</organism>
<dbReference type="Pfam" id="PF01370">
    <property type="entry name" value="Epimerase"/>
    <property type="match status" value="1"/>
</dbReference>
<sequence>MNVLVTGASGLIGTRLVPVLRRAGHDVARAVRRAPARSDEIAWTPETGALEPSRRFEAVVHLAGHSLASGRWTAALKRRAWSSRVDATRALCERLRATAPPPTFVCASAVGVYGDRGEEPLDETSPPGTGFLAELARAWEDACAPLATSTCRVVSMRLGLVLAREGGSLPRLLLPARLGLGGPLGNGRQFWSWVMLEDVLTAFERALLGSLRGPVNVVAPCPVRQRDFAIALGRAIHRPAFWPVPSPVLRAILGEMADAMILASARVAPRRLTEDGYRFHHPDLGPALRGLLGR</sequence>
<dbReference type="InterPro" id="IPR010099">
    <property type="entry name" value="SDR39U1"/>
</dbReference>
<evidence type="ECO:0000259" key="2">
    <source>
        <dbReference type="Pfam" id="PF01370"/>
    </source>
</evidence>
<protein>
    <submittedName>
        <fullName evidence="4">TIGR01777 family protein</fullName>
    </submittedName>
</protein>
<feature type="domain" description="NAD-dependent epimerase/dehydratase" evidence="2">
    <location>
        <begin position="3"/>
        <end position="207"/>
    </location>
</feature>
<dbReference type="Gene3D" id="3.40.50.720">
    <property type="entry name" value="NAD(P)-binding Rossmann-like Domain"/>
    <property type="match status" value="1"/>
</dbReference>
<feature type="domain" description="DUF1731" evidence="3">
    <location>
        <begin position="244"/>
        <end position="289"/>
    </location>
</feature>
<dbReference type="PANTHER" id="PTHR11092:SF0">
    <property type="entry name" value="EPIMERASE FAMILY PROTEIN SDR39U1"/>
    <property type="match status" value="1"/>
</dbReference>
<dbReference type="Proteomes" id="UP000319836">
    <property type="component" value="Unassembled WGS sequence"/>
</dbReference>
<evidence type="ECO:0000259" key="3">
    <source>
        <dbReference type="Pfam" id="PF08338"/>
    </source>
</evidence>
<dbReference type="NCBIfam" id="TIGR01777">
    <property type="entry name" value="yfcH"/>
    <property type="match status" value="1"/>
</dbReference>
<dbReference type="AlphaFoldDB" id="A0A538TZT2"/>
<evidence type="ECO:0000256" key="1">
    <source>
        <dbReference type="ARBA" id="ARBA00009353"/>
    </source>
</evidence>
<dbReference type="InterPro" id="IPR013549">
    <property type="entry name" value="DUF1731"/>
</dbReference>
<dbReference type="InterPro" id="IPR001509">
    <property type="entry name" value="Epimerase_deHydtase"/>
</dbReference>
<dbReference type="Pfam" id="PF08338">
    <property type="entry name" value="DUF1731"/>
    <property type="match status" value="1"/>
</dbReference>
<dbReference type="InterPro" id="IPR036291">
    <property type="entry name" value="NAD(P)-bd_dom_sf"/>
</dbReference>
<dbReference type="SUPFAM" id="SSF51735">
    <property type="entry name" value="NAD(P)-binding Rossmann-fold domains"/>
    <property type="match status" value="1"/>
</dbReference>
<comment type="caution">
    <text evidence="4">The sequence shown here is derived from an EMBL/GenBank/DDBJ whole genome shotgun (WGS) entry which is preliminary data.</text>
</comment>
<evidence type="ECO:0000313" key="4">
    <source>
        <dbReference type="EMBL" id="TMQ69113.1"/>
    </source>
</evidence>
<dbReference type="PANTHER" id="PTHR11092">
    <property type="entry name" value="SUGAR NUCLEOTIDE EPIMERASE RELATED"/>
    <property type="match status" value="1"/>
</dbReference>
<name>A0A538TZT2_UNCEI</name>
<accession>A0A538TZT2</accession>
<reference evidence="4 5" key="1">
    <citation type="journal article" date="2019" name="Nat. Microbiol.">
        <title>Mediterranean grassland soil C-N compound turnover is dependent on rainfall and depth, and is mediated by genomically divergent microorganisms.</title>
        <authorList>
            <person name="Diamond S."/>
            <person name="Andeer P.F."/>
            <person name="Li Z."/>
            <person name="Crits-Christoph A."/>
            <person name="Burstein D."/>
            <person name="Anantharaman K."/>
            <person name="Lane K.R."/>
            <person name="Thomas B.C."/>
            <person name="Pan C."/>
            <person name="Northen T.R."/>
            <person name="Banfield J.F."/>
        </authorList>
    </citation>
    <scope>NUCLEOTIDE SEQUENCE [LARGE SCALE GENOMIC DNA]</scope>
    <source>
        <strain evidence="4">WS_10</strain>
    </source>
</reference>
<gene>
    <name evidence="4" type="ORF">E6K80_12735</name>
</gene>
<proteinExistence type="inferred from homology"/>
<evidence type="ECO:0000313" key="5">
    <source>
        <dbReference type="Proteomes" id="UP000319836"/>
    </source>
</evidence>